<dbReference type="AlphaFoldDB" id="A0A6J5VC57"/>
<feature type="region of interest" description="Disordered" evidence="1">
    <location>
        <begin position="1"/>
        <end position="53"/>
    </location>
</feature>
<accession>A0A6J5VC57</accession>
<feature type="compositionally biased region" description="Polar residues" evidence="1">
    <location>
        <begin position="28"/>
        <end position="42"/>
    </location>
</feature>
<proteinExistence type="predicted"/>
<evidence type="ECO:0000313" key="2">
    <source>
        <dbReference type="EMBL" id="CAB4286546.1"/>
    </source>
</evidence>
<feature type="compositionally biased region" description="Basic and acidic residues" evidence="1">
    <location>
        <begin position="1"/>
        <end position="12"/>
    </location>
</feature>
<evidence type="ECO:0000256" key="1">
    <source>
        <dbReference type="SAM" id="MobiDB-lite"/>
    </source>
</evidence>
<organism evidence="2 3">
    <name type="scientific">Prunus armeniaca</name>
    <name type="common">Apricot</name>
    <name type="synonym">Armeniaca vulgaris</name>
    <dbReference type="NCBI Taxonomy" id="36596"/>
    <lineage>
        <taxon>Eukaryota</taxon>
        <taxon>Viridiplantae</taxon>
        <taxon>Streptophyta</taxon>
        <taxon>Embryophyta</taxon>
        <taxon>Tracheophyta</taxon>
        <taxon>Spermatophyta</taxon>
        <taxon>Magnoliopsida</taxon>
        <taxon>eudicotyledons</taxon>
        <taxon>Gunneridae</taxon>
        <taxon>Pentapetalae</taxon>
        <taxon>rosids</taxon>
        <taxon>fabids</taxon>
        <taxon>Rosales</taxon>
        <taxon>Rosaceae</taxon>
        <taxon>Amygdaloideae</taxon>
        <taxon>Amygdaleae</taxon>
        <taxon>Prunus</taxon>
    </lineage>
</organism>
<name>A0A6J5VC57_PRUAR</name>
<evidence type="ECO:0000313" key="3">
    <source>
        <dbReference type="Proteomes" id="UP000507222"/>
    </source>
</evidence>
<sequence length="53" mass="5741">MRTAKVSEEKETTQVQAETEQGVGATPASLSSPVETMQTSQPKRIKSLAQMSF</sequence>
<protein>
    <submittedName>
        <fullName evidence="2">Uncharacterized protein</fullName>
    </submittedName>
</protein>
<gene>
    <name evidence="2" type="ORF">CURHAP_LOCUS43974</name>
</gene>
<dbReference type="EMBL" id="CAEKDK010000007">
    <property type="protein sequence ID" value="CAB4286546.1"/>
    <property type="molecule type" value="Genomic_DNA"/>
</dbReference>
<dbReference type="Proteomes" id="UP000507222">
    <property type="component" value="Unassembled WGS sequence"/>
</dbReference>
<reference evidence="2 3" key="1">
    <citation type="submission" date="2020-05" db="EMBL/GenBank/DDBJ databases">
        <authorList>
            <person name="Campoy J."/>
            <person name="Schneeberger K."/>
            <person name="Spophaly S."/>
        </authorList>
    </citation>
    <scope>NUCLEOTIDE SEQUENCE [LARGE SCALE GENOMIC DNA]</scope>
    <source>
        <strain evidence="2">PruArmRojPasFocal</strain>
    </source>
</reference>